<evidence type="ECO:0000313" key="4">
    <source>
        <dbReference type="Proteomes" id="UP000621510"/>
    </source>
</evidence>
<proteinExistence type="predicted"/>
<evidence type="ECO:0000256" key="1">
    <source>
        <dbReference type="SAM" id="MobiDB-lite"/>
    </source>
</evidence>
<feature type="compositionally biased region" description="Low complexity" evidence="1">
    <location>
        <begin position="37"/>
        <end position="50"/>
    </location>
</feature>
<comment type="caution">
    <text evidence="3">The sequence shown here is derived from an EMBL/GenBank/DDBJ whole genome shotgun (WGS) entry which is preliminary data.</text>
</comment>
<dbReference type="Proteomes" id="UP000621510">
    <property type="component" value="Unassembled WGS sequence"/>
</dbReference>
<feature type="chain" id="PRO_5046620548" evidence="2">
    <location>
        <begin position="25"/>
        <end position="138"/>
    </location>
</feature>
<keyword evidence="2" id="KW-0732">Signal</keyword>
<evidence type="ECO:0000256" key="2">
    <source>
        <dbReference type="SAM" id="SignalP"/>
    </source>
</evidence>
<dbReference type="PROSITE" id="PS51257">
    <property type="entry name" value="PROKAR_LIPOPROTEIN"/>
    <property type="match status" value="1"/>
</dbReference>
<reference evidence="3 4" key="1">
    <citation type="submission" date="2021-01" db="EMBL/GenBank/DDBJ databases">
        <title>WGS of actinomycetes isolated from Thailand.</title>
        <authorList>
            <person name="Thawai C."/>
        </authorList>
    </citation>
    <scope>NUCLEOTIDE SEQUENCE [LARGE SCALE GENOMIC DNA]</scope>
    <source>
        <strain evidence="3 4">CA3R110</strain>
    </source>
</reference>
<feature type="signal peptide" evidence="2">
    <location>
        <begin position="1"/>
        <end position="24"/>
    </location>
</feature>
<gene>
    <name evidence="3" type="ORF">JK364_29405</name>
</gene>
<sequence length="138" mass="13698">MNAKIRALAAVPAIALVLSLSACGGSDSKDDAKDTAAESAAPAGDAAAAGGAAGGEAGGGDDDGKVEPPLTGEIKSKAEKAAVAAHPGTVLKSEEDQENPGLYAVEVKKADGTSIEVYLDKSFKVVKTKEEGTEENEG</sequence>
<accession>A0ABS1PVL3</accession>
<feature type="compositionally biased region" description="Basic and acidic residues" evidence="1">
    <location>
        <begin position="27"/>
        <end position="36"/>
    </location>
</feature>
<protein>
    <submittedName>
        <fullName evidence="3">PepSY domain-containing protein</fullName>
    </submittedName>
</protein>
<name>A0ABS1PVL3_9ACTN</name>
<dbReference type="RefSeq" id="WP_201854358.1">
    <property type="nucleotide sequence ID" value="NZ_JAERRG010000013.1"/>
</dbReference>
<dbReference type="Gene3D" id="3.30.505.20">
    <property type="match status" value="1"/>
</dbReference>
<feature type="region of interest" description="Disordered" evidence="1">
    <location>
        <begin position="25"/>
        <end position="97"/>
    </location>
</feature>
<dbReference type="EMBL" id="JAERRG010000013">
    <property type="protein sequence ID" value="MBL1116477.1"/>
    <property type="molecule type" value="Genomic_DNA"/>
</dbReference>
<evidence type="ECO:0000313" key="3">
    <source>
        <dbReference type="EMBL" id="MBL1116477.1"/>
    </source>
</evidence>
<keyword evidence="4" id="KW-1185">Reference proteome</keyword>
<organism evidence="3 4">
    <name type="scientific">Streptomyces endocoffeicus</name>
    <dbReference type="NCBI Taxonomy" id="2898945"/>
    <lineage>
        <taxon>Bacteria</taxon>
        <taxon>Bacillati</taxon>
        <taxon>Actinomycetota</taxon>
        <taxon>Actinomycetes</taxon>
        <taxon>Kitasatosporales</taxon>
        <taxon>Streptomycetaceae</taxon>
        <taxon>Streptomyces</taxon>
    </lineage>
</organism>